<comment type="similarity">
    <text evidence="8 9">Belongs to the TRAP transporter small permease family.</text>
</comment>
<keyword evidence="3" id="KW-1003">Cell membrane</keyword>
<feature type="domain" description="Tripartite ATP-independent periplasmic transporters DctQ component" evidence="10">
    <location>
        <begin position="23"/>
        <end position="155"/>
    </location>
</feature>
<dbReference type="GO" id="GO:0015740">
    <property type="term" value="P:C4-dicarboxylate transport"/>
    <property type="evidence" value="ECO:0007669"/>
    <property type="project" value="TreeGrafter"/>
</dbReference>
<dbReference type="Proteomes" id="UP000186684">
    <property type="component" value="Unassembled WGS sequence"/>
</dbReference>
<evidence type="ECO:0000256" key="3">
    <source>
        <dbReference type="ARBA" id="ARBA00022475"/>
    </source>
</evidence>
<keyword evidence="12" id="KW-1185">Reference proteome</keyword>
<dbReference type="AlphaFoldDB" id="A0A1N7P1R7"/>
<keyword evidence="4 9" id="KW-0997">Cell inner membrane</keyword>
<dbReference type="InterPro" id="IPR007387">
    <property type="entry name" value="TRAP_DctQ"/>
</dbReference>
<protein>
    <recommendedName>
        <fullName evidence="9">TRAP transporter small permease protein</fullName>
    </recommendedName>
</protein>
<dbReference type="PANTHER" id="PTHR35011:SF10">
    <property type="entry name" value="TRAP TRANSPORTER SMALL PERMEASE PROTEIN"/>
    <property type="match status" value="1"/>
</dbReference>
<dbReference type="EMBL" id="FTOQ01000012">
    <property type="protein sequence ID" value="SIT04511.1"/>
    <property type="molecule type" value="Genomic_DNA"/>
</dbReference>
<feature type="transmembrane region" description="Helical" evidence="9">
    <location>
        <begin position="12"/>
        <end position="31"/>
    </location>
</feature>
<name>A0A1N7P1R7_9RHOB</name>
<feature type="transmembrane region" description="Helical" evidence="9">
    <location>
        <begin position="89"/>
        <end position="109"/>
    </location>
</feature>
<proteinExistence type="inferred from homology"/>
<evidence type="ECO:0000256" key="8">
    <source>
        <dbReference type="ARBA" id="ARBA00038436"/>
    </source>
</evidence>
<evidence type="ECO:0000256" key="6">
    <source>
        <dbReference type="ARBA" id="ARBA00022989"/>
    </source>
</evidence>
<comment type="subunit">
    <text evidence="9">The complex comprises the extracytoplasmic solute receptor protein and the two transmembrane proteins.</text>
</comment>
<feature type="transmembrane region" description="Helical" evidence="9">
    <location>
        <begin position="51"/>
        <end position="69"/>
    </location>
</feature>
<evidence type="ECO:0000256" key="2">
    <source>
        <dbReference type="ARBA" id="ARBA00022448"/>
    </source>
</evidence>
<dbReference type="Pfam" id="PF04290">
    <property type="entry name" value="DctQ"/>
    <property type="match status" value="1"/>
</dbReference>
<gene>
    <name evidence="11" type="ORF">SAMN05421759_1122</name>
</gene>
<dbReference type="OrthoDB" id="2877624at2"/>
<accession>A0A1N7P1R7</accession>
<evidence type="ECO:0000313" key="12">
    <source>
        <dbReference type="Proteomes" id="UP000186684"/>
    </source>
</evidence>
<keyword evidence="7 9" id="KW-0472">Membrane</keyword>
<sequence length="175" mass="19038">MQVPIKISRAIHLISALWTLALAALIFGDVIGRTVFTAPIPGTKEILQNSIVSIAFLQLPLAIYSGSMLRTTIFADAVPPLARRVLRTFAALLGLLVFIGLVWSTLPSFLDAYRIGEYEGEGSLRVPTWPVRGVVLAMSAFVGLAYLQMIWLDWRGRLIDESEAPGAFAPIGGQD</sequence>
<feature type="transmembrane region" description="Helical" evidence="9">
    <location>
        <begin position="129"/>
        <end position="147"/>
    </location>
</feature>
<evidence type="ECO:0000313" key="11">
    <source>
        <dbReference type="EMBL" id="SIT04511.1"/>
    </source>
</evidence>
<keyword evidence="2 9" id="KW-0813">Transport</keyword>
<evidence type="ECO:0000256" key="7">
    <source>
        <dbReference type="ARBA" id="ARBA00023136"/>
    </source>
</evidence>
<evidence type="ECO:0000256" key="1">
    <source>
        <dbReference type="ARBA" id="ARBA00004429"/>
    </source>
</evidence>
<dbReference type="PANTHER" id="PTHR35011">
    <property type="entry name" value="2,3-DIKETO-L-GULONATE TRAP TRANSPORTER SMALL PERMEASE PROTEIN YIAM"/>
    <property type="match status" value="1"/>
</dbReference>
<dbReference type="InterPro" id="IPR055348">
    <property type="entry name" value="DctQ"/>
</dbReference>
<keyword evidence="5 9" id="KW-0812">Transmembrane</keyword>
<dbReference type="GO" id="GO:0022857">
    <property type="term" value="F:transmembrane transporter activity"/>
    <property type="evidence" value="ECO:0007669"/>
    <property type="project" value="UniProtKB-UniRule"/>
</dbReference>
<dbReference type="STRING" id="633194.SAMN05421759_1122"/>
<dbReference type="GO" id="GO:0005886">
    <property type="term" value="C:plasma membrane"/>
    <property type="evidence" value="ECO:0007669"/>
    <property type="project" value="UniProtKB-SubCell"/>
</dbReference>
<evidence type="ECO:0000256" key="5">
    <source>
        <dbReference type="ARBA" id="ARBA00022692"/>
    </source>
</evidence>
<evidence type="ECO:0000256" key="9">
    <source>
        <dbReference type="RuleBase" id="RU369079"/>
    </source>
</evidence>
<keyword evidence="6 9" id="KW-1133">Transmembrane helix</keyword>
<organism evidence="11 12">
    <name type="scientific">Roseivivax lentus</name>
    <dbReference type="NCBI Taxonomy" id="633194"/>
    <lineage>
        <taxon>Bacteria</taxon>
        <taxon>Pseudomonadati</taxon>
        <taxon>Pseudomonadota</taxon>
        <taxon>Alphaproteobacteria</taxon>
        <taxon>Rhodobacterales</taxon>
        <taxon>Roseobacteraceae</taxon>
        <taxon>Roseivivax</taxon>
    </lineage>
</organism>
<dbReference type="RefSeq" id="WP_076449469.1">
    <property type="nucleotide sequence ID" value="NZ_FTOQ01000012.1"/>
</dbReference>
<comment type="function">
    <text evidence="9">Part of the tripartite ATP-independent periplasmic (TRAP) transport system.</text>
</comment>
<evidence type="ECO:0000256" key="4">
    <source>
        <dbReference type="ARBA" id="ARBA00022519"/>
    </source>
</evidence>
<evidence type="ECO:0000259" key="10">
    <source>
        <dbReference type="Pfam" id="PF04290"/>
    </source>
</evidence>
<reference evidence="12" key="1">
    <citation type="submission" date="2017-01" db="EMBL/GenBank/DDBJ databases">
        <authorList>
            <person name="Varghese N."/>
            <person name="Submissions S."/>
        </authorList>
    </citation>
    <scope>NUCLEOTIDE SEQUENCE [LARGE SCALE GENOMIC DNA]</scope>
    <source>
        <strain evidence="12">DSM 29430</strain>
    </source>
</reference>
<comment type="subcellular location">
    <subcellularLocation>
        <location evidence="1 9">Cell inner membrane</location>
        <topology evidence="1 9">Multi-pass membrane protein</topology>
    </subcellularLocation>
</comment>